<dbReference type="GO" id="GO:0005634">
    <property type="term" value="C:nucleus"/>
    <property type="evidence" value="ECO:0007669"/>
    <property type="project" value="TreeGrafter"/>
</dbReference>
<comment type="catalytic activity">
    <reaction evidence="8">
        <text>L-seryl-[protein] + ATP = O-phospho-L-seryl-[protein] + ADP + H(+)</text>
        <dbReference type="Rhea" id="RHEA:17989"/>
        <dbReference type="Rhea" id="RHEA-COMP:9863"/>
        <dbReference type="Rhea" id="RHEA-COMP:11604"/>
        <dbReference type="ChEBI" id="CHEBI:15378"/>
        <dbReference type="ChEBI" id="CHEBI:29999"/>
        <dbReference type="ChEBI" id="CHEBI:30616"/>
        <dbReference type="ChEBI" id="CHEBI:83421"/>
        <dbReference type="ChEBI" id="CHEBI:456216"/>
        <dbReference type="EC" id="2.7.11.1"/>
    </reaction>
</comment>
<dbReference type="Proteomes" id="UP000813444">
    <property type="component" value="Unassembled WGS sequence"/>
</dbReference>
<dbReference type="GO" id="GO:0004674">
    <property type="term" value="F:protein serine/threonine kinase activity"/>
    <property type="evidence" value="ECO:0007669"/>
    <property type="project" value="UniProtKB-KW"/>
</dbReference>
<evidence type="ECO:0000313" key="11">
    <source>
        <dbReference type="Proteomes" id="UP000813444"/>
    </source>
</evidence>
<dbReference type="GO" id="GO:0005524">
    <property type="term" value="F:ATP binding"/>
    <property type="evidence" value="ECO:0007669"/>
    <property type="project" value="UniProtKB-KW"/>
</dbReference>
<dbReference type="Gene3D" id="1.10.510.10">
    <property type="entry name" value="Transferase(Phosphotransferase) domain 1"/>
    <property type="match status" value="1"/>
</dbReference>
<dbReference type="GO" id="GO:0000245">
    <property type="term" value="P:spliceosomal complex assembly"/>
    <property type="evidence" value="ECO:0007669"/>
    <property type="project" value="TreeGrafter"/>
</dbReference>
<keyword evidence="6" id="KW-0067">ATP-binding</keyword>
<dbReference type="PANTHER" id="PTHR47634:SF9">
    <property type="entry name" value="PROTEIN KINASE DOMAIN-CONTAINING PROTEIN-RELATED"/>
    <property type="match status" value="1"/>
</dbReference>
<evidence type="ECO:0000256" key="2">
    <source>
        <dbReference type="ARBA" id="ARBA00022527"/>
    </source>
</evidence>
<comment type="catalytic activity">
    <reaction evidence="7">
        <text>L-threonyl-[protein] + ATP = O-phospho-L-threonyl-[protein] + ADP + H(+)</text>
        <dbReference type="Rhea" id="RHEA:46608"/>
        <dbReference type="Rhea" id="RHEA-COMP:11060"/>
        <dbReference type="Rhea" id="RHEA-COMP:11605"/>
        <dbReference type="ChEBI" id="CHEBI:15378"/>
        <dbReference type="ChEBI" id="CHEBI:30013"/>
        <dbReference type="ChEBI" id="CHEBI:30616"/>
        <dbReference type="ChEBI" id="CHEBI:61977"/>
        <dbReference type="ChEBI" id="CHEBI:456216"/>
        <dbReference type="EC" id="2.7.11.1"/>
    </reaction>
</comment>
<dbReference type="GO" id="GO:0050684">
    <property type="term" value="P:regulation of mRNA processing"/>
    <property type="evidence" value="ECO:0007669"/>
    <property type="project" value="TreeGrafter"/>
</dbReference>
<dbReference type="AlphaFoldDB" id="A0A8K0SLB3"/>
<dbReference type="Gene3D" id="3.30.200.20">
    <property type="entry name" value="Phosphorylase Kinase, domain 1"/>
    <property type="match status" value="1"/>
</dbReference>
<proteinExistence type="predicted"/>
<dbReference type="GO" id="GO:0005737">
    <property type="term" value="C:cytoplasm"/>
    <property type="evidence" value="ECO:0007669"/>
    <property type="project" value="TreeGrafter"/>
</dbReference>
<dbReference type="EMBL" id="JAGPNK010000011">
    <property type="protein sequence ID" value="KAH7311452.1"/>
    <property type="molecule type" value="Genomic_DNA"/>
</dbReference>
<keyword evidence="4" id="KW-0547">Nucleotide-binding</keyword>
<sequence>MAHMSVHSRCSVLYFHSWMPSSKRRPSKTYKCDIDAEPLHRYRPGGYHPVLLGDVLHHGRYKIIHKMGWGGYATTWAAKDQKTPRYVALKISVAEIAHRREVQVLRGISGLPNSQPGASNSCKLLDHFNLDGPNGLHDCLVLELLGPSVSDIVEWCCKDDRLSADLAKSISRQALQGLDFIARNGIVHGDIHVRNLAVEIPGIHRWTEDSFYNKLGTPVTAAVSSLDSEPLPSSVPSYIVQPIRFSSKHIPSSPTVKIIDFGEAFLEDDAPATLHTPLAVRAPEIIFGDTLDKRVDLWSAGCLLFELVTGQPPFDTMMMTPPELVQQMLEFDRDGVPMRWQRKWQEMQAKIRPQDPMYTLQQWLEEVYFENDRETGFTADEIRQLGELVSSMLKIEPSRRATARQVLDSPWFKE</sequence>
<evidence type="ECO:0000313" key="10">
    <source>
        <dbReference type="EMBL" id="KAH7311452.1"/>
    </source>
</evidence>
<evidence type="ECO:0000256" key="8">
    <source>
        <dbReference type="ARBA" id="ARBA00048679"/>
    </source>
</evidence>
<organism evidence="10 11">
    <name type="scientific">Stachybotrys elegans</name>
    <dbReference type="NCBI Taxonomy" id="80388"/>
    <lineage>
        <taxon>Eukaryota</taxon>
        <taxon>Fungi</taxon>
        <taxon>Dikarya</taxon>
        <taxon>Ascomycota</taxon>
        <taxon>Pezizomycotina</taxon>
        <taxon>Sordariomycetes</taxon>
        <taxon>Hypocreomycetidae</taxon>
        <taxon>Hypocreales</taxon>
        <taxon>Stachybotryaceae</taxon>
        <taxon>Stachybotrys</taxon>
    </lineage>
</organism>
<dbReference type="InterPro" id="IPR051334">
    <property type="entry name" value="SRPK"/>
</dbReference>
<evidence type="ECO:0000256" key="4">
    <source>
        <dbReference type="ARBA" id="ARBA00022741"/>
    </source>
</evidence>
<evidence type="ECO:0000256" key="1">
    <source>
        <dbReference type="ARBA" id="ARBA00012513"/>
    </source>
</evidence>
<evidence type="ECO:0000259" key="9">
    <source>
        <dbReference type="PROSITE" id="PS50011"/>
    </source>
</evidence>
<comment type="caution">
    <text evidence="10">The sequence shown here is derived from an EMBL/GenBank/DDBJ whole genome shotgun (WGS) entry which is preliminary data.</text>
</comment>
<dbReference type="EC" id="2.7.11.1" evidence="1"/>
<dbReference type="OrthoDB" id="5979581at2759"/>
<dbReference type="PROSITE" id="PS50011">
    <property type="entry name" value="PROTEIN_KINASE_DOM"/>
    <property type="match status" value="1"/>
</dbReference>
<dbReference type="PANTHER" id="PTHR47634">
    <property type="entry name" value="PROTEIN KINASE DOMAIN-CONTAINING PROTEIN-RELATED"/>
    <property type="match status" value="1"/>
</dbReference>
<dbReference type="InterPro" id="IPR011009">
    <property type="entry name" value="Kinase-like_dom_sf"/>
</dbReference>
<accession>A0A8K0SLB3</accession>
<dbReference type="InterPro" id="IPR000719">
    <property type="entry name" value="Prot_kinase_dom"/>
</dbReference>
<evidence type="ECO:0000256" key="5">
    <source>
        <dbReference type="ARBA" id="ARBA00022777"/>
    </source>
</evidence>
<protein>
    <recommendedName>
        <fullName evidence="1">non-specific serine/threonine protein kinase</fullName>
        <ecNumber evidence="1">2.7.11.1</ecNumber>
    </recommendedName>
</protein>
<keyword evidence="3" id="KW-0808">Transferase</keyword>
<dbReference type="Pfam" id="PF00069">
    <property type="entry name" value="Pkinase"/>
    <property type="match status" value="2"/>
</dbReference>
<keyword evidence="11" id="KW-1185">Reference proteome</keyword>
<feature type="domain" description="Protein kinase" evidence="9">
    <location>
        <begin position="61"/>
        <end position="412"/>
    </location>
</feature>
<keyword evidence="2" id="KW-0723">Serine/threonine-protein kinase</keyword>
<evidence type="ECO:0000256" key="3">
    <source>
        <dbReference type="ARBA" id="ARBA00022679"/>
    </source>
</evidence>
<keyword evidence="5 10" id="KW-0418">Kinase</keyword>
<gene>
    <name evidence="10" type="ORF">B0I35DRAFT_438106</name>
</gene>
<reference evidence="10" key="1">
    <citation type="journal article" date="2021" name="Nat. Commun.">
        <title>Genetic determinants of endophytism in the Arabidopsis root mycobiome.</title>
        <authorList>
            <person name="Mesny F."/>
            <person name="Miyauchi S."/>
            <person name="Thiergart T."/>
            <person name="Pickel B."/>
            <person name="Atanasova L."/>
            <person name="Karlsson M."/>
            <person name="Huettel B."/>
            <person name="Barry K.W."/>
            <person name="Haridas S."/>
            <person name="Chen C."/>
            <person name="Bauer D."/>
            <person name="Andreopoulos W."/>
            <person name="Pangilinan J."/>
            <person name="LaButti K."/>
            <person name="Riley R."/>
            <person name="Lipzen A."/>
            <person name="Clum A."/>
            <person name="Drula E."/>
            <person name="Henrissat B."/>
            <person name="Kohler A."/>
            <person name="Grigoriev I.V."/>
            <person name="Martin F.M."/>
            <person name="Hacquard S."/>
        </authorList>
    </citation>
    <scope>NUCLEOTIDE SEQUENCE</scope>
    <source>
        <strain evidence="10">MPI-CAGE-CH-0235</strain>
    </source>
</reference>
<evidence type="ECO:0000256" key="7">
    <source>
        <dbReference type="ARBA" id="ARBA00047899"/>
    </source>
</evidence>
<name>A0A8K0SLB3_9HYPO</name>
<dbReference type="SUPFAM" id="SSF56112">
    <property type="entry name" value="Protein kinase-like (PK-like)"/>
    <property type="match status" value="1"/>
</dbReference>
<evidence type="ECO:0000256" key="6">
    <source>
        <dbReference type="ARBA" id="ARBA00022840"/>
    </source>
</evidence>